<dbReference type="GO" id="GO:0009451">
    <property type="term" value="P:RNA modification"/>
    <property type="evidence" value="ECO:0007669"/>
    <property type="project" value="InterPro"/>
</dbReference>
<feature type="repeat" description="PPR" evidence="3">
    <location>
        <begin position="178"/>
        <end position="208"/>
    </location>
</feature>
<keyword evidence="6" id="KW-1185">Reference proteome</keyword>
<feature type="repeat" description="PPR" evidence="3">
    <location>
        <begin position="108"/>
        <end position="142"/>
    </location>
</feature>
<dbReference type="Pfam" id="PF14432">
    <property type="entry name" value="DYW_deaminase"/>
    <property type="match status" value="1"/>
</dbReference>
<dbReference type="PANTHER" id="PTHR47926:SF436">
    <property type="entry name" value="PENTATRICOPEPTIDE REPEAT-CONTAINING PROTEIN ELI1, CHLOROPLASTIC-LIKE ISOFORM X2"/>
    <property type="match status" value="1"/>
</dbReference>
<dbReference type="OrthoDB" id="731539at2759"/>
<keyword evidence="2" id="KW-0677">Repeat</keyword>
<dbReference type="FunFam" id="1.25.40.10:FF:001238">
    <property type="entry name" value="Pentatricopeptide repeat-containing protein At3g22690"/>
    <property type="match status" value="1"/>
</dbReference>
<dbReference type="Pfam" id="PF01535">
    <property type="entry name" value="PPR"/>
    <property type="match status" value="3"/>
</dbReference>
<dbReference type="FunFam" id="1.25.40.10:FF:000436">
    <property type="entry name" value="Pentatricopeptide repeat-containing protein At5g39350 family"/>
    <property type="match status" value="1"/>
</dbReference>
<dbReference type="Pfam" id="PF13041">
    <property type="entry name" value="PPR_2"/>
    <property type="match status" value="5"/>
</dbReference>
<name>A0A5N6R0F5_9ROSI</name>
<dbReference type="PANTHER" id="PTHR47926">
    <property type="entry name" value="PENTATRICOPEPTIDE REPEAT-CONTAINING PROTEIN"/>
    <property type="match status" value="1"/>
</dbReference>
<dbReference type="FunFam" id="1.25.40.10:FF:000366">
    <property type="entry name" value="Pentatricopeptide (PPR) repeat-containing protein"/>
    <property type="match status" value="1"/>
</dbReference>
<organism evidence="5 6">
    <name type="scientific">Carpinus fangiana</name>
    <dbReference type="NCBI Taxonomy" id="176857"/>
    <lineage>
        <taxon>Eukaryota</taxon>
        <taxon>Viridiplantae</taxon>
        <taxon>Streptophyta</taxon>
        <taxon>Embryophyta</taxon>
        <taxon>Tracheophyta</taxon>
        <taxon>Spermatophyta</taxon>
        <taxon>Magnoliopsida</taxon>
        <taxon>eudicotyledons</taxon>
        <taxon>Gunneridae</taxon>
        <taxon>Pentapetalae</taxon>
        <taxon>rosids</taxon>
        <taxon>fabids</taxon>
        <taxon>Fagales</taxon>
        <taxon>Betulaceae</taxon>
        <taxon>Carpinus</taxon>
    </lineage>
</organism>
<dbReference type="InterPro" id="IPR046960">
    <property type="entry name" value="PPR_At4g14850-like_plant"/>
</dbReference>
<evidence type="ECO:0000256" key="3">
    <source>
        <dbReference type="PROSITE-ProRule" id="PRU00708"/>
    </source>
</evidence>
<gene>
    <name evidence="5" type="ORF">FH972_008462</name>
</gene>
<dbReference type="GO" id="GO:0008270">
    <property type="term" value="F:zinc ion binding"/>
    <property type="evidence" value="ECO:0007669"/>
    <property type="project" value="InterPro"/>
</dbReference>
<dbReference type="FunFam" id="1.25.40.10:FF:000344">
    <property type="entry name" value="Pentatricopeptide repeat-containing protein"/>
    <property type="match status" value="1"/>
</dbReference>
<feature type="repeat" description="PPR" evidence="3">
    <location>
        <begin position="543"/>
        <end position="577"/>
    </location>
</feature>
<sequence length="850" mass="94213">MTTMAVTLPLPPVVSATPSSITLTNLDEAKPKTTAKDSSSPTGYFKNCKTMNELRQIHCNITKKGICHSPSSVTKLIAACAEMGSSESLHYARKAFECYNGDGGTTGLLFMYNSLIRGYSSAGFGGDAILLYIEMVVAGIVPDKFTFPFLLSACTKVVGFFEGSQAHGAVFKMGLEEDVFIGNSLVHFYAECGKIDYARKVFDGMLERNVVSWTSLICGYARRNCPEEAVYLFFEMVETGVRPNSVTMVCVISACAKLKDLELGEKVSAYMGEAGVKLNTLLVNALVDMYMKCGAIDSAKRLFNECVDRNLVLCNTIMSNYVRQGLVREALSVFGEMLQQGPRPDRVTMLSAFSACAHLGDILFGKQCHGYILRNGLEGWDNISNAMIDMYMKCGKQEMAHRVFDCMSKKTVVSWNSLIAGLIRNGKVESAWEIFKDMPDSDLVSWNTMVSALVQESMFVEAIELFRVMQNEGIIADRVTMVGIASACGYLGALDLAKWILTYIEKNDIHCDMRLGTALVDMFARCGDPQSAMQIFNKMVRRDVSAWTAAIGAMAMEGNGEQAIDLFNEMLGQEVKPDEVVFVALLTACSHGRSVDQGRHLFRSMTEIHGIPPQIVHYGCMVDLLSRAGLLEEALDLIKSMPMEPNDVIWGSLLAACRNHKNVQVAAYAAERITKLASERTGIHVLLSNIYASAGKWTEVAKVRLQLKEKGVHKVPGSSSTEVNGIIHEFTSGDESHSENTQIALMLQEINYRLRDAGHVPDLSNVMLDVDEKEKEYLLSRHSEKLAIAFGLISTGQGMPIRVVKNLRMCTDCHSFSKLVSRIYEREIVIRDNNRFHFFRQGYCSCCDYW</sequence>
<evidence type="ECO:0000259" key="4">
    <source>
        <dbReference type="Pfam" id="PF14432"/>
    </source>
</evidence>
<feature type="repeat" description="PPR" evidence="3">
    <location>
        <begin position="310"/>
        <end position="344"/>
    </location>
</feature>
<accession>A0A5N6R0F5</accession>
<dbReference type="InterPro" id="IPR002885">
    <property type="entry name" value="PPR_rpt"/>
</dbReference>
<dbReference type="Pfam" id="PF20431">
    <property type="entry name" value="E_motif"/>
    <property type="match status" value="1"/>
</dbReference>
<proteinExistence type="inferred from homology"/>
<evidence type="ECO:0000256" key="1">
    <source>
        <dbReference type="ARBA" id="ARBA00006643"/>
    </source>
</evidence>
<dbReference type="NCBIfam" id="TIGR00756">
    <property type="entry name" value="PPR"/>
    <property type="match status" value="7"/>
</dbReference>
<dbReference type="PROSITE" id="PS51375">
    <property type="entry name" value="PPR"/>
    <property type="match status" value="6"/>
</dbReference>
<dbReference type="FunFam" id="1.25.40.10:FF:000031">
    <property type="entry name" value="Pentatricopeptide repeat-containing protein mitochondrial"/>
    <property type="match status" value="1"/>
</dbReference>
<reference evidence="5 6" key="1">
    <citation type="submission" date="2019-06" db="EMBL/GenBank/DDBJ databases">
        <title>A chromosomal-level reference genome of Carpinus fangiana (Coryloideae, Betulaceae).</title>
        <authorList>
            <person name="Yang X."/>
            <person name="Wang Z."/>
            <person name="Zhang L."/>
            <person name="Hao G."/>
            <person name="Liu J."/>
            <person name="Yang Y."/>
        </authorList>
    </citation>
    <scope>NUCLEOTIDE SEQUENCE [LARGE SCALE GENOMIC DNA]</scope>
    <source>
        <strain evidence="5">Cfa_2016G</strain>
        <tissue evidence="5">Leaf</tissue>
    </source>
</reference>
<dbReference type="InterPro" id="IPR046848">
    <property type="entry name" value="E_motif"/>
</dbReference>
<dbReference type="Gene3D" id="1.25.40.10">
    <property type="entry name" value="Tetratricopeptide repeat domain"/>
    <property type="match status" value="5"/>
</dbReference>
<comment type="similarity">
    <text evidence="1">Belongs to the PPR family. PCMP-H subfamily.</text>
</comment>
<dbReference type="GO" id="GO:0003723">
    <property type="term" value="F:RNA binding"/>
    <property type="evidence" value="ECO:0007669"/>
    <property type="project" value="InterPro"/>
</dbReference>
<evidence type="ECO:0000313" key="6">
    <source>
        <dbReference type="Proteomes" id="UP000327013"/>
    </source>
</evidence>
<dbReference type="InterPro" id="IPR032867">
    <property type="entry name" value="DYW_dom"/>
</dbReference>
<dbReference type="AlphaFoldDB" id="A0A5N6R0F5"/>
<dbReference type="InterPro" id="IPR011990">
    <property type="entry name" value="TPR-like_helical_dom_sf"/>
</dbReference>
<dbReference type="EMBL" id="CM017323">
    <property type="protein sequence ID" value="KAE8022680.1"/>
    <property type="molecule type" value="Genomic_DNA"/>
</dbReference>
<evidence type="ECO:0000313" key="5">
    <source>
        <dbReference type="EMBL" id="KAE8022680.1"/>
    </source>
</evidence>
<feature type="domain" description="DYW" evidence="4">
    <location>
        <begin position="758"/>
        <end position="850"/>
    </location>
</feature>
<feature type="repeat" description="PPR" evidence="3">
    <location>
        <begin position="209"/>
        <end position="243"/>
    </location>
</feature>
<protein>
    <recommendedName>
        <fullName evidence="4">DYW domain-containing protein</fullName>
    </recommendedName>
</protein>
<evidence type="ECO:0000256" key="2">
    <source>
        <dbReference type="ARBA" id="ARBA00022737"/>
    </source>
</evidence>
<dbReference type="SUPFAM" id="SSF48452">
    <property type="entry name" value="TPR-like"/>
    <property type="match status" value="1"/>
</dbReference>
<feature type="repeat" description="PPR" evidence="3">
    <location>
        <begin position="411"/>
        <end position="445"/>
    </location>
</feature>
<dbReference type="Proteomes" id="UP000327013">
    <property type="component" value="Chromosome 3"/>
</dbReference>